<feature type="region of interest" description="Disordered" evidence="1">
    <location>
        <begin position="20"/>
        <end position="42"/>
    </location>
</feature>
<feature type="domain" description="Acetyl-CoA hydrolase/transferase C-terminal" evidence="2">
    <location>
        <begin position="281"/>
        <end position="431"/>
    </location>
</feature>
<keyword evidence="4" id="KW-1185">Reference proteome</keyword>
<dbReference type="PANTHER" id="PTHR21432">
    <property type="entry name" value="ACETYL-COA HYDROLASE-RELATED"/>
    <property type="match status" value="1"/>
</dbReference>
<sequence length="445" mass="46311">MDIVSEAEFGRRIETHLAAGSGVGGGAGPRGAGAGTGVAGPGRWRSATPRVVAAGNFATPLVALRVIDAVVSEYRLFMINAQGGVPERGGVTPETAFVGPAMRNVPGLDYLPNRLSLVPRLLATTHRPDVVVLHTSVPDGGKVSLGTEVNILPAAVEAARAHGGLVVAQLNPAMPYTFGDGELSIDDVDLAVEVEQPLASPAVTPVDDVRGQIGERVAALVEDGATLQLGIGGVPNATLSALVDRRDLRVWTETFSDGMLALEASGALAAGTPLRTSFLFGSAELYSWAHRNPRLLLVRTEIVNDPGVIARQPRMTSINTALQVDLYAQANASWIRNRIYSGFGGQSDFVVGALHAADGKAIIALPSRHARSGDSCVLPRLTSPVTSFQHSYVVSENGTAAVWGRGQHEQTARLIDHVAHPDARAGLTEAAGSLGLLAGRASSTV</sequence>
<dbReference type="Gene3D" id="3.40.1080.20">
    <property type="entry name" value="Acetyl-CoA hydrolase/transferase C-terminal domain"/>
    <property type="match status" value="1"/>
</dbReference>
<accession>Q2JCQ5</accession>
<dbReference type="InterPro" id="IPR037171">
    <property type="entry name" value="NagB/RpiA_transferase-like"/>
</dbReference>
<dbReference type="Pfam" id="PF13336">
    <property type="entry name" value="AcetylCoA_hyd_C"/>
    <property type="match status" value="1"/>
</dbReference>
<evidence type="ECO:0000259" key="2">
    <source>
        <dbReference type="Pfam" id="PF13336"/>
    </source>
</evidence>
<dbReference type="KEGG" id="fra:Francci3_1561"/>
<dbReference type="HOGENOM" id="CLU_030703_2_0_11"/>
<dbReference type="PhylomeDB" id="Q2JCQ5"/>
<dbReference type="InterPro" id="IPR038460">
    <property type="entry name" value="AcetylCoA_hyd_C_sf"/>
</dbReference>
<dbReference type="AlphaFoldDB" id="Q2JCQ5"/>
<organism evidence="3 4">
    <name type="scientific">Frankia casuarinae (strain DSM 45818 / CECT 9043 / HFP020203 / CcI3)</name>
    <dbReference type="NCBI Taxonomy" id="106370"/>
    <lineage>
        <taxon>Bacteria</taxon>
        <taxon>Bacillati</taxon>
        <taxon>Actinomycetota</taxon>
        <taxon>Actinomycetes</taxon>
        <taxon>Frankiales</taxon>
        <taxon>Frankiaceae</taxon>
        <taxon>Frankia</taxon>
    </lineage>
</organism>
<keyword evidence="3" id="KW-0808">Transferase</keyword>
<evidence type="ECO:0000313" key="4">
    <source>
        <dbReference type="Proteomes" id="UP000001937"/>
    </source>
</evidence>
<proteinExistence type="predicted"/>
<gene>
    <name evidence="3" type="ordered locus">Francci3_1561</name>
</gene>
<dbReference type="GO" id="GO:0006083">
    <property type="term" value="P:acetate metabolic process"/>
    <property type="evidence" value="ECO:0007669"/>
    <property type="project" value="InterPro"/>
</dbReference>
<dbReference type="Gene3D" id="3.40.1080.10">
    <property type="entry name" value="Glutaconate Coenzyme A-transferase"/>
    <property type="match status" value="1"/>
</dbReference>
<dbReference type="eggNOG" id="COG0427">
    <property type="taxonomic scope" value="Bacteria"/>
</dbReference>
<evidence type="ECO:0000256" key="1">
    <source>
        <dbReference type="SAM" id="MobiDB-lite"/>
    </source>
</evidence>
<evidence type="ECO:0000313" key="3">
    <source>
        <dbReference type="EMBL" id="ABD10937.1"/>
    </source>
</evidence>
<dbReference type="PANTHER" id="PTHR21432:SF20">
    <property type="entry name" value="ACETYL-COA HYDROLASE"/>
    <property type="match status" value="1"/>
</dbReference>
<dbReference type="InterPro" id="IPR046433">
    <property type="entry name" value="ActCoA_hydro"/>
</dbReference>
<dbReference type="Gene3D" id="3.30.750.70">
    <property type="entry name" value="4-hydroxybutyrate coenzyme like domains"/>
    <property type="match status" value="1"/>
</dbReference>
<protein>
    <submittedName>
        <fullName evidence="3">4-hydroxybutyrate coenzyme A transferase</fullName>
    </submittedName>
</protein>
<dbReference type="InterPro" id="IPR026888">
    <property type="entry name" value="AcetylCoA_hyd_C"/>
</dbReference>
<dbReference type="Proteomes" id="UP000001937">
    <property type="component" value="Chromosome"/>
</dbReference>
<dbReference type="SUPFAM" id="SSF100950">
    <property type="entry name" value="NagB/RpiA/CoA transferase-like"/>
    <property type="match status" value="2"/>
</dbReference>
<dbReference type="GO" id="GO:0008775">
    <property type="term" value="F:acetate CoA-transferase activity"/>
    <property type="evidence" value="ECO:0007669"/>
    <property type="project" value="InterPro"/>
</dbReference>
<dbReference type="STRING" id="106370.Francci3_1561"/>
<name>Q2JCQ5_FRACC</name>
<feature type="compositionally biased region" description="Gly residues" evidence="1">
    <location>
        <begin position="21"/>
        <end position="40"/>
    </location>
</feature>
<reference evidence="3 4" key="1">
    <citation type="journal article" date="2007" name="Genome Res.">
        <title>Genome characteristics of facultatively symbiotic Frankia sp. strains reflect host range and host plant biogeography.</title>
        <authorList>
            <person name="Normand P."/>
            <person name="Lapierre P."/>
            <person name="Tisa L.S."/>
            <person name="Gogarten J.P."/>
            <person name="Alloisio N."/>
            <person name="Bagnarol E."/>
            <person name="Bassi C.A."/>
            <person name="Berry A.M."/>
            <person name="Bickhart D.M."/>
            <person name="Choisne N."/>
            <person name="Couloux A."/>
            <person name="Cournoyer B."/>
            <person name="Cruveiller S."/>
            <person name="Daubin V."/>
            <person name="Demange N."/>
            <person name="Francino M.P."/>
            <person name="Goltsman E."/>
            <person name="Huang Y."/>
            <person name="Kopp O.R."/>
            <person name="Labarre L."/>
            <person name="Lapidus A."/>
            <person name="Lavire C."/>
            <person name="Marechal J."/>
            <person name="Martinez M."/>
            <person name="Mastronunzio J.E."/>
            <person name="Mullin B.C."/>
            <person name="Niemann J."/>
            <person name="Pujic P."/>
            <person name="Rawnsley T."/>
            <person name="Rouy Z."/>
            <person name="Schenowitz C."/>
            <person name="Sellstedt A."/>
            <person name="Tavares F."/>
            <person name="Tomkins J.P."/>
            <person name="Vallenet D."/>
            <person name="Valverde C."/>
            <person name="Wall L.G."/>
            <person name="Wang Y."/>
            <person name="Medigue C."/>
            <person name="Benson D.R."/>
        </authorList>
    </citation>
    <scope>NUCLEOTIDE SEQUENCE [LARGE SCALE GENOMIC DNA]</scope>
    <source>
        <strain evidence="4">DSM 45818 / CECT 9043 / CcI3</strain>
    </source>
</reference>
<dbReference type="EMBL" id="CP000249">
    <property type="protein sequence ID" value="ABD10937.1"/>
    <property type="molecule type" value="Genomic_DNA"/>
</dbReference>
<dbReference type="RefSeq" id="WP_011436000.1">
    <property type="nucleotide sequence ID" value="NC_007777.1"/>
</dbReference>